<dbReference type="Proteomes" id="UP001432062">
    <property type="component" value="Chromosome"/>
</dbReference>
<accession>A0ABZ1YJA5</accession>
<name>A0ABZ1YJA5_9NOCA</name>
<gene>
    <name evidence="1" type="ORF">OG563_29090</name>
</gene>
<protein>
    <submittedName>
        <fullName evidence="1">DUF6228 family protein</fullName>
    </submittedName>
</protein>
<evidence type="ECO:0000313" key="2">
    <source>
        <dbReference type="Proteomes" id="UP001432062"/>
    </source>
</evidence>
<dbReference type="EMBL" id="CP109441">
    <property type="protein sequence ID" value="WUV43274.1"/>
    <property type="molecule type" value="Genomic_DNA"/>
</dbReference>
<organism evidence="1 2">
    <name type="scientific">Nocardia vinacea</name>
    <dbReference type="NCBI Taxonomy" id="96468"/>
    <lineage>
        <taxon>Bacteria</taxon>
        <taxon>Bacillati</taxon>
        <taxon>Actinomycetota</taxon>
        <taxon>Actinomycetes</taxon>
        <taxon>Mycobacteriales</taxon>
        <taxon>Nocardiaceae</taxon>
        <taxon>Nocardia</taxon>
    </lineage>
</organism>
<dbReference type="RefSeq" id="WP_329405795.1">
    <property type="nucleotide sequence ID" value="NZ_CP109441.1"/>
</dbReference>
<sequence>MECECDQDADQGMAISLGAPGNGTWARLCNRVDQWGDNSIQGCVQIGAPGLLAAVHQVTLAVMGDSDLVWFFDDLARNFTGWDGARVWESMDRDLRVEAVFASHGYVSLTWTVKPWRHMDGNWTASTTVVLEAGEQMLQFARDVHQFLGPVEP</sequence>
<evidence type="ECO:0000313" key="1">
    <source>
        <dbReference type="EMBL" id="WUV43274.1"/>
    </source>
</evidence>
<proteinExistence type="predicted"/>
<dbReference type="Pfam" id="PF19739">
    <property type="entry name" value="DUF6228"/>
    <property type="match status" value="1"/>
</dbReference>
<keyword evidence="2" id="KW-1185">Reference proteome</keyword>
<reference evidence="1" key="1">
    <citation type="submission" date="2022-10" db="EMBL/GenBank/DDBJ databases">
        <title>The complete genomes of actinobacterial strains from the NBC collection.</title>
        <authorList>
            <person name="Joergensen T.S."/>
            <person name="Alvarez Arevalo M."/>
            <person name="Sterndorff E.B."/>
            <person name="Faurdal D."/>
            <person name="Vuksanovic O."/>
            <person name="Mourched A.-S."/>
            <person name="Charusanti P."/>
            <person name="Shaw S."/>
            <person name="Blin K."/>
            <person name="Weber T."/>
        </authorList>
    </citation>
    <scope>NUCLEOTIDE SEQUENCE</scope>
    <source>
        <strain evidence="1">NBC_01482</strain>
    </source>
</reference>
<dbReference type="InterPro" id="IPR046196">
    <property type="entry name" value="DUF6228"/>
</dbReference>